<dbReference type="KEGG" id="tum:CBW65_14725"/>
<accession>A0A1Y0ING1</accession>
<dbReference type="EMBL" id="CP021434">
    <property type="protein sequence ID" value="ARU62112.1"/>
    <property type="molecule type" value="Genomic_DNA"/>
</dbReference>
<dbReference type="RefSeq" id="WP_087457474.1">
    <property type="nucleotide sequence ID" value="NZ_CP021434.1"/>
</dbReference>
<proteinExistence type="predicted"/>
<evidence type="ECO:0000313" key="3">
    <source>
        <dbReference type="Proteomes" id="UP000195437"/>
    </source>
</evidence>
<evidence type="ECO:0008006" key="4">
    <source>
        <dbReference type="Google" id="ProtNLM"/>
    </source>
</evidence>
<evidence type="ECO:0000313" key="2">
    <source>
        <dbReference type="EMBL" id="ARU62112.1"/>
    </source>
</evidence>
<dbReference type="AlphaFoldDB" id="A0A1Y0ING1"/>
<dbReference type="Proteomes" id="UP000195437">
    <property type="component" value="Chromosome"/>
</dbReference>
<protein>
    <recommendedName>
        <fullName evidence="4">DUF4367 domain-containing protein</fullName>
    </recommendedName>
</protein>
<gene>
    <name evidence="2" type="ORF">CBW65_14725</name>
</gene>
<organism evidence="2 3">
    <name type="scientific">Tumebacillus avium</name>
    <dbReference type="NCBI Taxonomy" id="1903704"/>
    <lineage>
        <taxon>Bacteria</taxon>
        <taxon>Bacillati</taxon>
        <taxon>Bacillota</taxon>
        <taxon>Bacilli</taxon>
        <taxon>Bacillales</taxon>
        <taxon>Alicyclobacillaceae</taxon>
        <taxon>Tumebacillus</taxon>
    </lineage>
</organism>
<feature type="chain" id="PRO_5012553189" description="DUF4367 domain-containing protein" evidence="1">
    <location>
        <begin position="23"/>
        <end position="156"/>
    </location>
</feature>
<feature type="signal peptide" evidence="1">
    <location>
        <begin position="1"/>
        <end position="22"/>
    </location>
</feature>
<sequence>MKRVIGYLLGMMLIFFANSTYAAEINQGYTTVEQAVKQFEEKHGQGIKAPTFLPLQYSQQKGRVYDSDAKLELEYTHQSETLIVFVSPNKEPLRTSEFHETVLLKDGTKAYYRVSTPGFHQLDFTKGNLNYKIWASSKSKYVTSSKELVRVANSII</sequence>
<dbReference type="OrthoDB" id="2437594at2"/>
<evidence type="ECO:0000256" key="1">
    <source>
        <dbReference type="SAM" id="SignalP"/>
    </source>
</evidence>
<reference evidence="3" key="1">
    <citation type="submission" date="2017-05" db="EMBL/GenBank/DDBJ databases">
        <authorList>
            <person name="Sung H."/>
        </authorList>
    </citation>
    <scope>NUCLEOTIDE SEQUENCE [LARGE SCALE GENOMIC DNA]</scope>
    <source>
        <strain evidence="3">AR23208</strain>
    </source>
</reference>
<keyword evidence="1" id="KW-0732">Signal</keyword>
<keyword evidence="3" id="KW-1185">Reference proteome</keyword>
<name>A0A1Y0ING1_9BACL</name>